<dbReference type="InterPro" id="IPR036397">
    <property type="entry name" value="RNaseH_sf"/>
</dbReference>
<accession>A0ABQ5AZY0</accession>
<keyword evidence="3" id="KW-1185">Reference proteome</keyword>
<sequence length="639" mass="72095">MDHGSQSSNEIWKPPCNDDAKELKSMGLLSKQSKSFFQTTRVFTLAKQEDGQSVSSQASRQWNKRFDDEIKKFSFTQNQDEPCVYMKSSGSDLGKCFAMKDLGEAAYILRIKIYRDRSWRLIGLCQSAYIEKILKSYHMENSKRGSIPMQEKLKLSKSQGASIPAEIRRMQNVPYASVMGSIMYVVICTRPDVAFAHNITSRFQKNPGDLHWTTVKKVLKYLRNTKDMFLVYGDDIKRELMVSCYTDAGYLTDADDLKSQTGYVFVLNGGAVDWKSAKQSIFATSSAEAEYIAAFDASKEAVWVRKFISGLGVVPTIEKPINMYCDNTGAIAIANESGITKGARHFRAKVHYLREVIEFGDIKLEKVHTDDNLADPFTKALAFPKHSELTRNIGMLPASSFIKQSKSFFRLREIFTLANRKKGSQLARLRASRKLKPGALSLYVGNGQREAVEAIGNFDLSLPSGLVIVLNNCHYAPSITRGSESSIYICKNKRGQARLGLSLSLLCGIGVFEKCVPCMSGKMARKPFTHQVERAKDYLEPNNTPIINMKVVLKKTLKGFQKEVENQLGKTIKSLHSDRGGEYMSQEFLDHLKDHGIIAHRTPPYTLQHNGMLERRNRTLLDMVRSMMSQTTLPKSFWD</sequence>
<dbReference type="SUPFAM" id="SSF53098">
    <property type="entry name" value="Ribonuclease H-like"/>
    <property type="match status" value="1"/>
</dbReference>
<protein>
    <submittedName>
        <fullName evidence="2">Retrotransposon protein, putative, ty1-copia subclass</fullName>
    </submittedName>
</protein>
<comment type="caution">
    <text evidence="2">The sequence shown here is derived from an EMBL/GenBank/DDBJ whole genome shotgun (WGS) entry which is preliminary data.</text>
</comment>
<dbReference type="PANTHER" id="PTHR11439">
    <property type="entry name" value="GAG-POL-RELATED RETROTRANSPOSON"/>
    <property type="match status" value="1"/>
</dbReference>
<dbReference type="Proteomes" id="UP001151760">
    <property type="component" value="Unassembled WGS sequence"/>
</dbReference>
<reference evidence="2" key="1">
    <citation type="journal article" date="2022" name="Int. J. Mol. Sci.">
        <title>Draft Genome of Tanacetum Coccineum: Genomic Comparison of Closely Related Tanacetum-Family Plants.</title>
        <authorList>
            <person name="Yamashiro T."/>
            <person name="Shiraishi A."/>
            <person name="Nakayama K."/>
            <person name="Satake H."/>
        </authorList>
    </citation>
    <scope>NUCLEOTIDE SEQUENCE</scope>
</reference>
<dbReference type="Gene3D" id="3.30.420.10">
    <property type="entry name" value="Ribonuclease H-like superfamily/Ribonuclease H"/>
    <property type="match status" value="1"/>
</dbReference>
<dbReference type="CDD" id="cd09272">
    <property type="entry name" value="RNase_HI_RT_Ty1"/>
    <property type="match status" value="1"/>
</dbReference>
<feature type="domain" description="Integrase catalytic" evidence="1">
    <location>
        <begin position="573"/>
        <end position="639"/>
    </location>
</feature>
<dbReference type="InterPro" id="IPR001584">
    <property type="entry name" value="Integrase_cat-core"/>
</dbReference>
<dbReference type="PANTHER" id="PTHR11439:SF496">
    <property type="entry name" value="RNA-DIRECTED DNA POLYMERASE"/>
    <property type="match status" value="1"/>
</dbReference>
<evidence type="ECO:0000259" key="1">
    <source>
        <dbReference type="PROSITE" id="PS50994"/>
    </source>
</evidence>
<dbReference type="EMBL" id="BQNB010012715">
    <property type="protein sequence ID" value="GJT07002.1"/>
    <property type="molecule type" value="Genomic_DNA"/>
</dbReference>
<dbReference type="InterPro" id="IPR012337">
    <property type="entry name" value="RNaseH-like_sf"/>
</dbReference>
<gene>
    <name evidence="2" type="ORF">Tco_0841464</name>
</gene>
<dbReference type="PROSITE" id="PS50994">
    <property type="entry name" value="INTEGRASE"/>
    <property type="match status" value="1"/>
</dbReference>
<reference evidence="2" key="2">
    <citation type="submission" date="2022-01" db="EMBL/GenBank/DDBJ databases">
        <authorList>
            <person name="Yamashiro T."/>
            <person name="Shiraishi A."/>
            <person name="Satake H."/>
            <person name="Nakayama K."/>
        </authorList>
    </citation>
    <scope>NUCLEOTIDE SEQUENCE</scope>
</reference>
<evidence type="ECO:0000313" key="3">
    <source>
        <dbReference type="Proteomes" id="UP001151760"/>
    </source>
</evidence>
<proteinExistence type="predicted"/>
<evidence type="ECO:0000313" key="2">
    <source>
        <dbReference type="EMBL" id="GJT07002.1"/>
    </source>
</evidence>
<name>A0ABQ5AZY0_9ASTR</name>
<organism evidence="2 3">
    <name type="scientific">Tanacetum coccineum</name>
    <dbReference type="NCBI Taxonomy" id="301880"/>
    <lineage>
        <taxon>Eukaryota</taxon>
        <taxon>Viridiplantae</taxon>
        <taxon>Streptophyta</taxon>
        <taxon>Embryophyta</taxon>
        <taxon>Tracheophyta</taxon>
        <taxon>Spermatophyta</taxon>
        <taxon>Magnoliopsida</taxon>
        <taxon>eudicotyledons</taxon>
        <taxon>Gunneridae</taxon>
        <taxon>Pentapetalae</taxon>
        <taxon>asterids</taxon>
        <taxon>campanulids</taxon>
        <taxon>Asterales</taxon>
        <taxon>Asteraceae</taxon>
        <taxon>Asteroideae</taxon>
        <taxon>Anthemideae</taxon>
        <taxon>Anthemidinae</taxon>
        <taxon>Tanacetum</taxon>
    </lineage>
</organism>